<evidence type="ECO:0000313" key="2">
    <source>
        <dbReference type="EMBL" id="VCU38975.1"/>
    </source>
</evidence>
<feature type="signal peptide" evidence="1">
    <location>
        <begin position="1"/>
        <end position="21"/>
    </location>
</feature>
<keyword evidence="1" id="KW-0732">Signal</keyword>
<accession>A0A9X9PQQ3</accession>
<organism evidence="2 3">
    <name type="scientific">Blumeria graminis f. sp. tritici</name>
    <dbReference type="NCBI Taxonomy" id="62690"/>
    <lineage>
        <taxon>Eukaryota</taxon>
        <taxon>Fungi</taxon>
        <taxon>Dikarya</taxon>
        <taxon>Ascomycota</taxon>
        <taxon>Pezizomycotina</taxon>
        <taxon>Leotiomycetes</taxon>
        <taxon>Erysiphales</taxon>
        <taxon>Erysiphaceae</taxon>
        <taxon>Blumeria</taxon>
    </lineage>
</organism>
<reference evidence="2 3" key="1">
    <citation type="submission" date="2018-08" db="EMBL/GenBank/DDBJ databases">
        <authorList>
            <person name="Muller C M."/>
        </authorList>
    </citation>
    <scope>NUCLEOTIDE SEQUENCE [LARGE SCALE GENOMIC DNA]</scope>
</reference>
<evidence type="ECO:0000256" key="1">
    <source>
        <dbReference type="SAM" id="SignalP"/>
    </source>
</evidence>
<gene>
    <name evidence="2" type="ORF">BGT96224V316_LOCUS226</name>
</gene>
<keyword evidence="3" id="KW-1185">Reference proteome</keyword>
<dbReference type="EMBL" id="LR026984">
    <property type="protein sequence ID" value="VCU38975.1"/>
    <property type="molecule type" value="Genomic_DNA"/>
</dbReference>
<protein>
    <submittedName>
        <fullName evidence="2">Bgt-50239</fullName>
    </submittedName>
</protein>
<name>A0A9X9PQQ3_BLUGR</name>
<dbReference type="AlphaFoldDB" id="A0A9X9PQQ3"/>
<feature type="chain" id="PRO_5040972247" evidence="1">
    <location>
        <begin position="22"/>
        <end position="142"/>
    </location>
</feature>
<evidence type="ECO:0000313" key="3">
    <source>
        <dbReference type="Proteomes" id="UP000324639"/>
    </source>
</evidence>
<dbReference type="Proteomes" id="UP000324639">
    <property type="component" value="Chromosome Bgt_-01"/>
</dbReference>
<sequence length="142" mass="16328">MKLSTISGASTLFCILAQVKAFSIAPIQAPLPVPLPSPDPNQEFNFQCPDGKRFTKFELMQVVLGASEYMITNTSEDQYPLKYEYLEYDIHGELWYHIMKEGPEPHYFVIFNLDKQIAGLIRRTSVEDEDDILEPCGFIYLR</sequence>
<proteinExistence type="predicted"/>